<evidence type="ECO:0000256" key="2">
    <source>
        <dbReference type="ARBA" id="ARBA00023015"/>
    </source>
</evidence>
<keyword evidence="4" id="KW-0804">Transcription</keyword>
<evidence type="ECO:0000313" key="8">
    <source>
        <dbReference type="Proteomes" id="UP001237642"/>
    </source>
</evidence>
<comment type="caution">
    <text evidence="7">The sequence shown here is derived from an EMBL/GenBank/DDBJ whole genome shotgun (WGS) entry which is preliminary data.</text>
</comment>
<dbReference type="PANTHER" id="PTHR31072">
    <property type="entry name" value="TRANSCRIPTION FACTOR TCP4-RELATED"/>
    <property type="match status" value="1"/>
</dbReference>
<evidence type="ECO:0000256" key="1">
    <source>
        <dbReference type="ARBA" id="ARBA00004123"/>
    </source>
</evidence>
<organism evidence="7 8">
    <name type="scientific">Heracleum sosnowskyi</name>
    <dbReference type="NCBI Taxonomy" id="360622"/>
    <lineage>
        <taxon>Eukaryota</taxon>
        <taxon>Viridiplantae</taxon>
        <taxon>Streptophyta</taxon>
        <taxon>Embryophyta</taxon>
        <taxon>Tracheophyta</taxon>
        <taxon>Spermatophyta</taxon>
        <taxon>Magnoliopsida</taxon>
        <taxon>eudicotyledons</taxon>
        <taxon>Gunneridae</taxon>
        <taxon>Pentapetalae</taxon>
        <taxon>asterids</taxon>
        <taxon>campanulids</taxon>
        <taxon>Apiales</taxon>
        <taxon>Apiaceae</taxon>
        <taxon>Apioideae</taxon>
        <taxon>apioid superclade</taxon>
        <taxon>Tordylieae</taxon>
        <taxon>Tordyliinae</taxon>
        <taxon>Heracleum</taxon>
    </lineage>
</organism>
<evidence type="ECO:0000256" key="5">
    <source>
        <dbReference type="ARBA" id="ARBA00023242"/>
    </source>
</evidence>
<comment type="subcellular location">
    <subcellularLocation>
        <location evidence="1">Nucleus</location>
    </subcellularLocation>
</comment>
<gene>
    <name evidence="7" type="ORF">POM88_004977</name>
</gene>
<dbReference type="AlphaFoldDB" id="A0AAD8JMT1"/>
<sequence length="182" mass="19085">MASSSMVLSITPSKPENPTDLKLKRVVKDRHTKVNGRGRRVRMPALCAARVFQLTRELGHKSDGETIEWLLRHAEPSIIRATGSGTVPAQVCTSTGPVFSGPVLGLAGPVRGSEEMVGVNGDVGFDCRLDLGQGGDGLIGGDGLGIGGNVGFGSVGNMGFTSLLMGEMEQNGMQQPQPLSWI</sequence>
<accession>A0AAD8JMT1</accession>
<evidence type="ECO:0000256" key="4">
    <source>
        <dbReference type="ARBA" id="ARBA00023163"/>
    </source>
</evidence>
<dbReference type="InterPro" id="IPR017887">
    <property type="entry name" value="TF_TCP_subgr"/>
</dbReference>
<proteinExistence type="predicted"/>
<dbReference type="PROSITE" id="PS51369">
    <property type="entry name" value="TCP"/>
    <property type="match status" value="1"/>
</dbReference>
<evidence type="ECO:0000313" key="7">
    <source>
        <dbReference type="EMBL" id="KAK1405372.1"/>
    </source>
</evidence>
<dbReference type="EMBL" id="JAUIZM010000001">
    <property type="protein sequence ID" value="KAK1405372.1"/>
    <property type="molecule type" value="Genomic_DNA"/>
</dbReference>
<dbReference type="GO" id="GO:0003700">
    <property type="term" value="F:DNA-binding transcription factor activity"/>
    <property type="evidence" value="ECO:0007669"/>
    <property type="project" value="InterPro"/>
</dbReference>
<protein>
    <submittedName>
        <fullName evidence="7">Transcription factor TCP11</fullName>
    </submittedName>
</protein>
<reference evidence="7" key="1">
    <citation type="submission" date="2023-02" db="EMBL/GenBank/DDBJ databases">
        <title>Genome of toxic invasive species Heracleum sosnowskyi carries increased number of genes despite the absence of recent whole-genome duplications.</title>
        <authorList>
            <person name="Schelkunov M."/>
            <person name="Shtratnikova V."/>
            <person name="Makarenko M."/>
            <person name="Klepikova A."/>
            <person name="Omelchenko D."/>
            <person name="Novikova G."/>
            <person name="Obukhova E."/>
            <person name="Bogdanov V."/>
            <person name="Penin A."/>
            <person name="Logacheva M."/>
        </authorList>
    </citation>
    <scope>NUCLEOTIDE SEQUENCE</scope>
    <source>
        <strain evidence="7">Hsosn_3</strain>
        <tissue evidence="7">Leaf</tissue>
    </source>
</reference>
<reference evidence="7" key="2">
    <citation type="submission" date="2023-05" db="EMBL/GenBank/DDBJ databases">
        <authorList>
            <person name="Schelkunov M.I."/>
        </authorList>
    </citation>
    <scope>NUCLEOTIDE SEQUENCE</scope>
    <source>
        <strain evidence="7">Hsosn_3</strain>
        <tissue evidence="7">Leaf</tissue>
    </source>
</reference>
<keyword evidence="5" id="KW-0539">Nucleus</keyword>
<dbReference type="GO" id="GO:0043565">
    <property type="term" value="F:sequence-specific DNA binding"/>
    <property type="evidence" value="ECO:0007669"/>
    <property type="project" value="TreeGrafter"/>
</dbReference>
<evidence type="ECO:0000259" key="6">
    <source>
        <dbReference type="PROSITE" id="PS51369"/>
    </source>
</evidence>
<keyword evidence="3" id="KW-0238">DNA-binding</keyword>
<name>A0AAD8JMT1_9APIA</name>
<feature type="domain" description="TCP" evidence="6">
    <location>
        <begin position="27"/>
        <end position="81"/>
    </location>
</feature>
<dbReference type="InterPro" id="IPR005333">
    <property type="entry name" value="Transcription_factor_TCP"/>
</dbReference>
<evidence type="ECO:0000256" key="3">
    <source>
        <dbReference type="ARBA" id="ARBA00023125"/>
    </source>
</evidence>
<dbReference type="Proteomes" id="UP001237642">
    <property type="component" value="Unassembled WGS sequence"/>
</dbReference>
<dbReference type="PANTHER" id="PTHR31072:SF91">
    <property type="entry name" value="TRANSCRIPTION FACTOR TCP6"/>
    <property type="match status" value="1"/>
</dbReference>
<keyword evidence="8" id="KW-1185">Reference proteome</keyword>
<dbReference type="GO" id="GO:0005634">
    <property type="term" value="C:nucleus"/>
    <property type="evidence" value="ECO:0007669"/>
    <property type="project" value="UniProtKB-SubCell"/>
</dbReference>
<keyword evidence="2" id="KW-0805">Transcription regulation</keyword>
<dbReference type="Pfam" id="PF03634">
    <property type="entry name" value="TCP"/>
    <property type="match status" value="1"/>
</dbReference>